<evidence type="ECO:0000256" key="1">
    <source>
        <dbReference type="ARBA" id="ARBA00022676"/>
    </source>
</evidence>
<protein>
    <submittedName>
        <fullName evidence="5">Glycosyltransferase</fullName>
    </submittedName>
</protein>
<dbReference type="Proteomes" id="UP000266389">
    <property type="component" value="Unassembled WGS sequence"/>
</dbReference>
<dbReference type="SUPFAM" id="SSF53756">
    <property type="entry name" value="UDP-Glycosyltransferase/glycogen phosphorylase"/>
    <property type="match status" value="1"/>
</dbReference>
<evidence type="ECO:0000313" key="5">
    <source>
        <dbReference type="EMBL" id="RFM23327.1"/>
    </source>
</evidence>
<sequence>MTMRKQAVTQAVDGCFIFFGDVRFDSRLQNMLRSLSKKYSQLLLLQTSEHDETFTFERCQVQSFAVSATLRGIAKFMSFYRALVPKAFGVRAKFFCAEDIFSLPIAYWAARRQNAQLYYDSRELFFALAQLTKKPYKQRFWASVEAYCIRRAKVFTSGTRDSEALAARYRIKLPEVIFNYPRFHAYRRSDTLHRRLNLAENTIILLYQGVITQGRGIWKLLNMLTWLESHFVAVFIGEGDELPALRRTIEARNYHTRAFAIGRVPHEELLQLTASADIGFALIEPISESYKLALPNKLFEYIMAGIPVVASDLPAMKEVIERHGTGITASADEDEKRLAERVVKMTEELEKYRNRCRKAREQLNWEAQEERLLAFF</sequence>
<dbReference type="PANTHER" id="PTHR12526">
    <property type="entry name" value="GLYCOSYLTRANSFERASE"/>
    <property type="match status" value="1"/>
</dbReference>
<keyword evidence="1" id="KW-0328">Glycosyltransferase</keyword>
<dbReference type="Pfam" id="PF00534">
    <property type="entry name" value="Glycos_transf_1"/>
    <property type="match status" value="1"/>
</dbReference>
<evidence type="ECO:0000259" key="4">
    <source>
        <dbReference type="Pfam" id="PF00534"/>
    </source>
</evidence>
<dbReference type="AlphaFoldDB" id="A0A395LXM6"/>
<reference evidence="5 6" key="1">
    <citation type="journal article" date="2011" name="ISME J.">
        <title>Community ecology of hot spring cyanobacterial mats: predominant populations and their functional potential.</title>
        <authorList>
            <person name="Klatt C.G."/>
            <person name="Wood J.M."/>
            <person name="Rusch D.B."/>
            <person name="Bateson M.M."/>
            <person name="Hamamura N."/>
            <person name="Heidelberg J.F."/>
            <person name="Grossman A.R."/>
            <person name="Bhaya D."/>
            <person name="Cohan F.M."/>
            <person name="Kuhl M."/>
            <person name="Bryant D.A."/>
            <person name="Ward D.M."/>
        </authorList>
    </citation>
    <scope>NUCLEOTIDE SEQUENCE [LARGE SCALE GENOMIC DNA]</scope>
    <source>
        <strain evidence="5">OS</strain>
    </source>
</reference>
<dbReference type="PANTHER" id="PTHR12526:SF629">
    <property type="entry name" value="TEICHURONIC ACID BIOSYNTHESIS GLYCOSYLTRANSFERASE TUAH-RELATED"/>
    <property type="match status" value="1"/>
</dbReference>
<comment type="caution">
    <text evidence="5">The sequence shown here is derived from an EMBL/GenBank/DDBJ whole genome shotgun (WGS) entry which is preliminary data.</text>
</comment>
<keyword evidence="2 5" id="KW-0808">Transferase</keyword>
<evidence type="ECO:0000256" key="2">
    <source>
        <dbReference type="ARBA" id="ARBA00022679"/>
    </source>
</evidence>
<proteinExistence type="predicted"/>
<feature type="domain" description="Glycosyl transferase family 1" evidence="4">
    <location>
        <begin position="190"/>
        <end position="359"/>
    </location>
</feature>
<dbReference type="GO" id="GO:0016757">
    <property type="term" value="F:glycosyltransferase activity"/>
    <property type="evidence" value="ECO:0007669"/>
    <property type="project" value="UniProtKB-KW"/>
</dbReference>
<dbReference type="InterPro" id="IPR001296">
    <property type="entry name" value="Glyco_trans_1"/>
</dbReference>
<organism evidence="5 6">
    <name type="scientific">Candidatus Thermochlorobacter aerophilus</name>
    <dbReference type="NCBI Taxonomy" id="1868324"/>
    <lineage>
        <taxon>Bacteria</taxon>
        <taxon>Pseudomonadati</taxon>
        <taxon>Chlorobiota</taxon>
        <taxon>Chlorobiia</taxon>
        <taxon>Chlorobiales</taxon>
        <taxon>Candidatus Thermochlorobacteriaceae</taxon>
        <taxon>Candidatus Thermochlorobacter</taxon>
    </lineage>
</organism>
<name>A0A395LXM6_9BACT</name>
<gene>
    <name evidence="5" type="ORF">D0433_11715</name>
</gene>
<evidence type="ECO:0000313" key="6">
    <source>
        <dbReference type="Proteomes" id="UP000266389"/>
    </source>
</evidence>
<dbReference type="EMBL" id="PHFL01000067">
    <property type="protein sequence ID" value="RFM23327.1"/>
    <property type="molecule type" value="Genomic_DNA"/>
</dbReference>
<keyword evidence="3" id="KW-0175">Coiled coil</keyword>
<dbReference type="Gene3D" id="3.40.50.2000">
    <property type="entry name" value="Glycogen Phosphorylase B"/>
    <property type="match status" value="1"/>
</dbReference>
<evidence type="ECO:0000256" key="3">
    <source>
        <dbReference type="SAM" id="Coils"/>
    </source>
</evidence>
<feature type="coiled-coil region" evidence="3">
    <location>
        <begin position="335"/>
        <end position="369"/>
    </location>
</feature>
<accession>A0A395LXM6</accession>